<accession>A0A4U5LYH4</accession>
<dbReference type="OrthoDB" id="1103805at2759"/>
<reference evidence="2 3" key="1">
    <citation type="journal article" date="2015" name="Genome Biol.">
        <title>Comparative genomics of Steinernema reveals deeply conserved gene regulatory networks.</title>
        <authorList>
            <person name="Dillman A.R."/>
            <person name="Macchietto M."/>
            <person name="Porter C.F."/>
            <person name="Rogers A."/>
            <person name="Williams B."/>
            <person name="Antoshechkin I."/>
            <person name="Lee M.M."/>
            <person name="Goodwin Z."/>
            <person name="Lu X."/>
            <person name="Lewis E.E."/>
            <person name="Goodrich-Blair H."/>
            <person name="Stock S.P."/>
            <person name="Adams B.J."/>
            <person name="Sternberg P.W."/>
            <person name="Mortazavi A."/>
        </authorList>
    </citation>
    <scope>NUCLEOTIDE SEQUENCE [LARGE SCALE GENOMIC DNA]</scope>
    <source>
        <strain evidence="2 3">ALL</strain>
    </source>
</reference>
<dbReference type="AlphaFoldDB" id="A0A4U5LYH4"/>
<name>A0A4U5LYH4_STECR</name>
<evidence type="ECO:0000313" key="2">
    <source>
        <dbReference type="EMBL" id="TKR61283.1"/>
    </source>
</evidence>
<dbReference type="InterPro" id="IPR000719">
    <property type="entry name" value="Prot_kinase_dom"/>
</dbReference>
<dbReference type="PROSITE" id="PS50011">
    <property type="entry name" value="PROTEIN_KINASE_DOM"/>
    <property type="match status" value="1"/>
</dbReference>
<comment type="caution">
    <text evidence="2">The sequence shown here is derived from an EMBL/GenBank/DDBJ whole genome shotgun (WGS) entry which is preliminary data.</text>
</comment>
<dbReference type="Pfam" id="PF00069">
    <property type="entry name" value="Pkinase"/>
    <property type="match status" value="1"/>
</dbReference>
<dbReference type="SMART" id="SM00220">
    <property type="entry name" value="S_TKc"/>
    <property type="match status" value="1"/>
</dbReference>
<dbReference type="InterPro" id="IPR011009">
    <property type="entry name" value="Kinase-like_dom_sf"/>
</dbReference>
<dbReference type="InterPro" id="IPR051681">
    <property type="entry name" value="Ser/Thr_Kinases-Pseudokinases"/>
</dbReference>
<evidence type="ECO:0000313" key="3">
    <source>
        <dbReference type="Proteomes" id="UP000298663"/>
    </source>
</evidence>
<dbReference type="Proteomes" id="UP000298663">
    <property type="component" value="Unassembled WGS sequence"/>
</dbReference>
<keyword evidence="3" id="KW-1185">Reference proteome</keyword>
<dbReference type="GO" id="GO:0005524">
    <property type="term" value="F:ATP binding"/>
    <property type="evidence" value="ECO:0007669"/>
    <property type="project" value="InterPro"/>
</dbReference>
<proteinExistence type="predicted"/>
<dbReference type="PANTHER" id="PTHR44329">
    <property type="entry name" value="SERINE/THREONINE-PROTEIN KINASE TNNI3K-RELATED"/>
    <property type="match status" value="1"/>
</dbReference>
<reference evidence="2 3" key="2">
    <citation type="journal article" date="2019" name="G3 (Bethesda)">
        <title>Hybrid Assembly of the Genome of the Entomopathogenic Nematode Steinernema carpocapsae Identifies the X-Chromosome.</title>
        <authorList>
            <person name="Serra L."/>
            <person name="Macchietto M."/>
            <person name="Macias-Munoz A."/>
            <person name="McGill C.J."/>
            <person name="Rodriguez I.M."/>
            <person name="Rodriguez B."/>
            <person name="Murad R."/>
            <person name="Mortazavi A."/>
        </authorList>
    </citation>
    <scope>NUCLEOTIDE SEQUENCE [LARGE SCALE GENOMIC DNA]</scope>
    <source>
        <strain evidence="2 3">ALL</strain>
    </source>
</reference>
<protein>
    <recommendedName>
        <fullName evidence="1">Protein kinase domain-containing protein</fullName>
    </recommendedName>
</protein>
<dbReference type="Gene3D" id="1.10.510.10">
    <property type="entry name" value="Transferase(Phosphotransferase) domain 1"/>
    <property type="match status" value="1"/>
</dbReference>
<feature type="domain" description="Protein kinase" evidence="1">
    <location>
        <begin position="81"/>
        <end position="318"/>
    </location>
</feature>
<gene>
    <name evidence="2" type="ORF">L596_028410</name>
</gene>
<dbReference type="PANTHER" id="PTHR44329:SF214">
    <property type="entry name" value="PROTEIN KINASE DOMAIN-CONTAINING PROTEIN"/>
    <property type="match status" value="1"/>
</dbReference>
<sequence>MLPFKIPNEAVDVDHVPGDFGLKKARTDSISTLFSHFSIEAGHISDNTLNFSILILFVKIGVRRHVLNMRKRQPLSTLKGLLAKKPLCAGSQGEVFRFEVQEHPSPLVVKLPNKAVDKLNEIDHFGLICQLDHPMWGTTELNGKTGLVLELQGDTLESQLHSYTLPLNKIMKAGAEIALGLAYFHGFKHVHNELKPSDVLISKGRVLKIADFGAAQFNVGNEKWVVVSGVSAYAVPEIQGFPAAHGKDFSEASEDGMVFVSSSTDIGTLGILIVEMVTRRNPLKNALALNEDYFKSLEGTIPNLGHDRLKDLVELQGC</sequence>
<dbReference type="SUPFAM" id="SSF56112">
    <property type="entry name" value="Protein kinase-like (PK-like)"/>
    <property type="match status" value="1"/>
</dbReference>
<evidence type="ECO:0000259" key="1">
    <source>
        <dbReference type="PROSITE" id="PS50011"/>
    </source>
</evidence>
<dbReference type="GO" id="GO:0004674">
    <property type="term" value="F:protein serine/threonine kinase activity"/>
    <property type="evidence" value="ECO:0007669"/>
    <property type="project" value="TreeGrafter"/>
</dbReference>
<dbReference type="STRING" id="34508.A0A4U5LYH4"/>
<organism evidence="2 3">
    <name type="scientific">Steinernema carpocapsae</name>
    <name type="common">Entomopathogenic nematode</name>
    <dbReference type="NCBI Taxonomy" id="34508"/>
    <lineage>
        <taxon>Eukaryota</taxon>
        <taxon>Metazoa</taxon>
        <taxon>Ecdysozoa</taxon>
        <taxon>Nematoda</taxon>
        <taxon>Chromadorea</taxon>
        <taxon>Rhabditida</taxon>
        <taxon>Tylenchina</taxon>
        <taxon>Panagrolaimomorpha</taxon>
        <taxon>Strongyloidoidea</taxon>
        <taxon>Steinernematidae</taxon>
        <taxon>Steinernema</taxon>
    </lineage>
</organism>
<dbReference type="EMBL" id="AZBU02000011">
    <property type="protein sequence ID" value="TKR61283.1"/>
    <property type="molecule type" value="Genomic_DNA"/>
</dbReference>